<evidence type="ECO:0000259" key="2">
    <source>
        <dbReference type="PROSITE" id="PS50405"/>
    </source>
</evidence>
<dbReference type="RefSeq" id="WP_061499474.1">
    <property type="nucleotide sequence ID" value="NZ_CP010951.1"/>
</dbReference>
<feature type="domain" description="GST C-terminal" evidence="2">
    <location>
        <begin position="81"/>
        <end position="196"/>
    </location>
</feature>
<dbReference type="CDD" id="cd03188">
    <property type="entry name" value="GST_C_Beta"/>
    <property type="match status" value="1"/>
</dbReference>
<dbReference type="InterPro" id="IPR036282">
    <property type="entry name" value="Glutathione-S-Trfase_C_sf"/>
</dbReference>
<dbReference type="PATRIC" id="fig|94132.3.peg.2315"/>
<keyword evidence="3" id="KW-0808">Transferase</keyword>
<dbReference type="NCBIfam" id="NF007831">
    <property type="entry name" value="PRK10542.1"/>
    <property type="match status" value="1"/>
</dbReference>
<organism evidence="3 4">
    <name type="scientific">Ramlibacter tataouinensis</name>
    <dbReference type="NCBI Taxonomy" id="94132"/>
    <lineage>
        <taxon>Bacteria</taxon>
        <taxon>Pseudomonadati</taxon>
        <taxon>Pseudomonadota</taxon>
        <taxon>Betaproteobacteria</taxon>
        <taxon>Burkholderiales</taxon>
        <taxon>Comamonadaceae</taxon>
        <taxon>Ramlibacter</taxon>
    </lineage>
</organism>
<evidence type="ECO:0000313" key="4">
    <source>
        <dbReference type="Proteomes" id="UP000070433"/>
    </source>
</evidence>
<dbReference type="InterPro" id="IPR004045">
    <property type="entry name" value="Glutathione_S-Trfase_N"/>
</dbReference>
<dbReference type="GO" id="GO:0016740">
    <property type="term" value="F:transferase activity"/>
    <property type="evidence" value="ECO:0007669"/>
    <property type="project" value="UniProtKB-KW"/>
</dbReference>
<dbReference type="AlphaFoldDB" id="A0A127JU09"/>
<keyword evidence="4" id="KW-1185">Reference proteome</keyword>
<feature type="domain" description="GST N-terminal" evidence="1">
    <location>
        <begin position="1"/>
        <end position="75"/>
    </location>
</feature>
<dbReference type="SUPFAM" id="SSF52833">
    <property type="entry name" value="Thioredoxin-like"/>
    <property type="match status" value="1"/>
</dbReference>
<dbReference type="PANTHER" id="PTHR44051:SF8">
    <property type="entry name" value="GLUTATHIONE S-TRANSFERASE GSTA"/>
    <property type="match status" value="1"/>
</dbReference>
<dbReference type="SUPFAM" id="SSF47616">
    <property type="entry name" value="GST C-terminal domain-like"/>
    <property type="match status" value="1"/>
</dbReference>
<protein>
    <submittedName>
        <fullName evidence="3">Glutathione S-transferase</fullName>
    </submittedName>
</protein>
<dbReference type="SFLD" id="SFLDS00019">
    <property type="entry name" value="Glutathione_Transferase_(cytos"/>
    <property type="match status" value="1"/>
</dbReference>
<gene>
    <name evidence="3" type="ORF">UC35_11350</name>
</gene>
<dbReference type="Gene3D" id="3.40.30.10">
    <property type="entry name" value="Glutaredoxin"/>
    <property type="match status" value="1"/>
</dbReference>
<dbReference type="SFLD" id="SFLDG00358">
    <property type="entry name" value="Main_(cytGST)"/>
    <property type="match status" value="1"/>
</dbReference>
<dbReference type="CDD" id="cd03057">
    <property type="entry name" value="GST_N_Beta"/>
    <property type="match status" value="1"/>
</dbReference>
<dbReference type="PROSITE" id="PS50405">
    <property type="entry name" value="GST_CTER"/>
    <property type="match status" value="1"/>
</dbReference>
<dbReference type="SFLD" id="SFLDG01150">
    <property type="entry name" value="Main.1:_Beta-like"/>
    <property type="match status" value="1"/>
</dbReference>
<sequence>MKLYYTPGYCSLAVHIALREAGAEFALEKVDTASPEFRAINPRGYVPVLELDDGSRHTEAAALLQYVGDLAPGKGLMPAAGSRARFEALQWLTFISSELHKQFSPWLFHKETADTTRKAVQDKIAARLAELDARLARREWLLGGTFSVADAYLFAIVNWAPWVGLSLKAYPALAAYMDRVRSRSQVRAALEAEGLK</sequence>
<evidence type="ECO:0000259" key="1">
    <source>
        <dbReference type="PROSITE" id="PS50404"/>
    </source>
</evidence>
<evidence type="ECO:0000313" key="3">
    <source>
        <dbReference type="EMBL" id="AMO23383.1"/>
    </source>
</evidence>
<dbReference type="Gene3D" id="1.20.1050.10">
    <property type="match status" value="1"/>
</dbReference>
<dbReference type="InterPro" id="IPR010987">
    <property type="entry name" value="Glutathione-S-Trfase_C-like"/>
</dbReference>
<dbReference type="InterPro" id="IPR004046">
    <property type="entry name" value="GST_C"/>
</dbReference>
<reference evidence="3 4" key="1">
    <citation type="journal article" date="2014" name="Int. J. Syst. Evol. Microbiol.">
        <title>Ramlibacter solisilvae sp. nov., isolated from forest soil, and emended description of the genus Ramlibacter.</title>
        <authorList>
            <person name="Lee H.J."/>
            <person name="Lee S.H."/>
            <person name="Lee S.S."/>
            <person name="Lee J.S."/>
            <person name="Kim Y."/>
            <person name="Kim S.C."/>
            <person name="Jeon C.O."/>
        </authorList>
    </citation>
    <scope>NUCLEOTIDE SEQUENCE [LARGE SCALE GENOMIC DNA]</scope>
    <source>
        <strain evidence="3 4">5-10</strain>
    </source>
</reference>
<dbReference type="Pfam" id="PF00043">
    <property type="entry name" value="GST_C"/>
    <property type="match status" value="1"/>
</dbReference>
<proteinExistence type="predicted"/>
<dbReference type="Pfam" id="PF13409">
    <property type="entry name" value="GST_N_2"/>
    <property type="match status" value="1"/>
</dbReference>
<dbReference type="EMBL" id="CP010951">
    <property type="protein sequence ID" value="AMO23383.1"/>
    <property type="molecule type" value="Genomic_DNA"/>
</dbReference>
<dbReference type="InterPro" id="IPR036249">
    <property type="entry name" value="Thioredoxin-like_sf"/>
</dbReference>
<name>A0A127JU09_9BURK</name>
<dbReference type="OrthoDB" id="8772754at2"/>
<dbReference type="Proteomes" id="UP000070433">
    <property type="component" value="Chromosome"/>
</dbReference>
<dbReference type="PANTHER" id="PTHR44051">
    <property type="entry name" value="GLUTATHIONE S-TRANSFERASE-RELATED"/>
    <property type="match status" value="1"/>
</dbReference>
<accession>A0A127JU09</accession>
<dbReference type="PROSITE" id="PS50404">
    <property type="entry name" value="GST_NTER"/>
    <property type="match status" value="1"/>
</dbReference>
<dbReference type="InterPro" id="IPR040079">
    <property type="entry name" value="Glutathione_S-Trfase"/>
</dbReference>